<dbReference type="KEGG" id="cfus:CYFUS_001020"/>
<feature type="region of interest" description="Disordered" evidence="1">
    <location>
        <begin position="1"/>
        <end position="29"/>
    </location>
</feature>
<sequence length="85" mass="8742">MATRMGEPTGTRADGAPSGGADGGLSADGRVHPTTLTALGLEALAYLLREAQEHARDKASLSGVVDEALQQLARSRGWQPSAGQQ</sequence>
<dbReference type="Proteomes" id="UP000217257">
    <property type="component" value="Chromosome"/>
</dbReference>
<evidence type="ECO:0000256" key="1">
    <source>
        <dbReference type="SAM" id="MobiDB-lite"/>
    </source>
</evidence>
<proteinExistence type="predicted"/>
<accession>A0A250IXH4</accession>
<organism evidence="2 3">
    <name type="scientific">Cystobacter fuscus</name>
    <dbReference type="NCBI Taxonomy" id="43"/>
    <lineage>
        <taxon>Bacteria</taxon>
        <taxon>Pseudomonadati</taxon>
        <taxon>Myxococcota</taxon>
        <taxon>Myxococcia</taxon>
        <taxon>Myxococcales</taxon>
        <taxon>Cystobacterineae</taxon>
        <taxon>Archangiaceae</taxon>
        <taxon>Cystobacter</taxon>
    </lineage>
</organism>
<reference evidence="2 3" key="1">
    <citation type="submission" date="2017-06" db="EMBL/GenBank/DDBJ databases">
        <title>Sequencing and comparative analysis of myxobacterial genomes.</title>
        <authorList>
            <person name="Rupp O."/>
            <person name="Goesmann A."/>
            <person name="Sogaard-Andersen L."/>
        </authorList>
    </citation>
    <scope>NUCLEOTIDE SEQUENCE [LARGE SCALE GENOMIC DNA]</scope>
    <source>
        <strain evidence="2 3">DSM 52655</strain>
    </source>
</reference>
<gene>
    <name evidence="2" type="ORF">CYFUS_001020</name>
</gene>
<protein>
    <submittedName>
        <fullName evidence="2">Uncharacterized protein</fullName>
    </submittedName>
</protein>
<evidence type="ECO:0000313" key="2">
    <source>
        <dbReference type="EMBL" id="ATB35606.1"/>
    </source>
</evidence>
<dbReference type="EMBL" id="CP022098">
    <property type="protein sequence ID" value="ATB35606.1"/>
    <property type="molecule type" value="Genomic_DNA"/>
</dbReference>
<name>A0A250IXH4_9BACT</name>
<dbReference type="AlphaFoldDB" id="A0A250IXH4"/>
<evidence type="ECO:0000313" key="3">
    <source>
        <dbReference type="Proteomes" id="UP000217257"/>
    </source>
</evidence>